<evidence type="ECO:0000313" key="2">
    <source>
        <dbReference type="Proteomes" id="UP000324748"/>
    </source>
</evidence>
<reference evidence="1 2" key="1">
    <citation type="submission" date="2019-05" db="EMBL/GenBank/DDBJ databases">
        <title>Emergence of the Ug99 lineage of the wheat stem rust pathogen through somatic hybridization.</title>
        <authorList>
            <person name="Li F."/>
            <person name="Upadhyaya N.M."/>
            <person name="Sperschneider J."/>
            <person name="Matny O."/>
            <person name="Nguyen-Phuc H."/>
            <person name="Mago R."/>
            <person name="Raley C."/>
            <person name="Miller M.E."/>
            <person name="Silverstein K.A.T."/>
            <person name="Henningsen E."/>
            <person name="Hirsch C.D."/>
            <person name="Visser B."/>
            <person name="Pretorius Z.A."/>
            <person name="Steffenson B.J."/>
            <person name="Schwessinger B."/>
            <person name="Dodds P.N."/>
            <person name="Figueroa M."/>
        </authorList>
    </citation>
    <scope>NUCLEOTIDE SEQUENCE [LARGE SCALE GENOMIC DNA]</scope>
    <source>
        <strain evidence="1">21-0</strain>
    </source>
</reference>
<name>A0A5B0MNM0_PUCGR</name>
<evidence type="ECO:0000313" key="1">
    <source>
        <dbReference type="EMBL" id="KAA1078431.1"/>
    </source>
</evidence>
<keyword evidence="2" id="KW-1185">Reference proteome</keyword>
<proteinExistence type="predicted"/>
<sequence>MPINKDQYFIGIVSSSIIPALSKVRNKMRKKQIGYISIKSFSIDGLQDSIPLARPNNSIVGIGTSRCFPVILKIRKHGNQSGRNSLVRKTTDWSVASEEKCFTSLMVDHSKRYGINSSCKTIATGPTSFILLILKSLVRISKRKQKKNWISKCSRWMTQATTKSSKARAEVSLDRLKDQEKKMRRKRLIPSIFALKEVNFRDQSSRSKRQTSDSLTLSITEDQGLYPARFDRSKSSTTVFQVRLKIKARKLTNGPLFLVIGSHKRRHKSPEDVQLVICEEKTSKRLTLPEDLVKLWILEPWRKARGSSKIVVLDHSAFKKEHRSPSRKTRHIRGLEEWRSA</sequence>
<dbReference type="OrthoDB" id="10338414at2759"/>
<organism evidence="1 2">
    <name type="scientific">Puccinia graminis f. sp. tritici</name>
    <dbReference type="NCBI Taxonomy" id="56615"/>
    <lineage>
        <taxon>Eukaryota</taxon>
        <taxon>Fungi</taxon>
        <taxon>Dikarya</taxon>
        <taxon>Basidiomycota</taxon>
        <taxon>Pucciniomycotina</taxon>
        <taxon>Pucciniomycetes</taxon>
        <taxon>Pucciniales</taxon>
        <taxon>Pucciniaceae</taxon>
        <taxon>Puccinia</taxon>
    </lineage>
</organism>
<gene>
    <name evidence="1" type="ORF">PGT21_035051</name>
</gene>
<accession>A0A5B0MNM0</accession>
<dbReference type="EMBL" id="VSWC01000144">
    <property type="protein sequence ID" value="KAA1078431.1"/>
    <property type="molecule type" value="Genomic_DNA"/>
</dbReference>
<dbReference type="Proteomes" id="UP000324748">
    <property type="component" value="Unassembled WGS sequence"/>
</dbReference>
<comment type="caution">
    <text evidence="1">The sequence shown here is derived from an EMBL/GenBank/DDBJ whole genome shotgun (WGS) entry which is preliminary data.</text>
</comment>
<dbReference type="AlphaFoldDB" id="A0A5B0MNM0"/>
<protein>
    <submittedName>
        <fullName evidence="1">Uncharacterized protein</fullName>
    </submittedName>
</protein>